<feature type="transmembrane region" description="Helical" evidence="3">
    <location>
        <begin position="32"/>
        <end position="57"/>
    </location>
</feature>
<comment type="pathway">
    <text evidence="1">Mycotoxin biosynthesis.</text>
</comment>
<comment type="caution">
    <text evidence="4">The sequence shown here is derived from an EMBL/GenBank/DDBJ whole genome shotgun (WGS) entry which is preliminary data.</text>
</comment>
<keyword evidence="3" id="KW-1133">Transmembrane helix</keyword>
<name>A0AAW0GSS2_9APHY</name>
<proteinExistence type="inferred from homology"/>
<comment type="similarity">
    <text evidence="2">Belongs to the ustYa family.</text>
</comment>
<dbReference type="Proteomes" id="UP001385951">
    <property type="component" value="Unassembled WGS sequence"/>
</dbReference>
<evidence type="ECO:0000256" key="2">
    <source>
        <dbReference type="ARBA" id="ARBA00035112"/>
    </source>
</evidence>
<dbReference type="AlphaFoldDB" id="A0AAW0GSS2"/>
<evidence type="ECO:0000256" key="1">
    <source>
        <dbReference type="ARBA" id="ARBA00004685"/>
    </source>
</evidence>
<dbReference type="PANTHER" id="PTHR33365:SF4">
    <property type="entry name" value="CYCLOCHLOROTINE BIOSYNTHESIS PROTEIN O"/>
    <property type="match status" value="1"/>
</dbReference>
<evidence type="ECO:0008006" key="6">
    <source>
        <dbReference type="Google" id="ProtNLM"/>
    </source>
</evidence>
<protein>
    <recommendedName>
        <fullName evidence="6">Tat pathway signal sequence</fullName>
    </recommendedName>
</protein>
<evidence type="ECO:0000256" key="3">
    <source>
        <dbReference type="SAM" id="Phobius"/>
    </source>
</evidence>
<evidence type="ECO:0000313" key="5">
    <source>
        <dbReference type="Proteomes" id="UP001385951"/>
    </source>
</evidence>
<dbReference type="PANTHER" id="PTHR33365">
    <property type="entry name" value="YALI0B05434P"/>
    <property type="match status" value="1"/>
</dbReference>
<organism evidence="4 5">
    <name type="scientific">Cerrena zonata</name>
    <dbReference type="NCBI Taxonomy" id="2478898"/>
    <lineage>
        <taxon>Eukaryota</taxon>
        <taxon>Fungi</taxon>
        <taxon>Dikarya</taxon>
        <taxon>Basidiomycota</taxon>
        <taxon>Agaricomycotina</taxon>
        <taxon>Agaricomycetes</taxon>
        <taxon>Polyporales</taxon>
        <taxon>Cerrenaceae</taxon>
        <taxon>Cerrena</taxon>
    </lineage>
</organism>
<gene>
    <name evidence="4" type="ORF">QCA50_000923</name>
</gene>
<dbReference type="GO" id="GO:0043386">
    <property type="term" value="P:mycotoxin biosynthetic process"/>
    <property type="evidence" value="ECO:0007669"/>
    <property type="project" value="InterPro"/>
</dbReference>
<reference evidence="4 5" key="1">
    <citation type="submission" date="2022-09" db="EMBL/GenBank/DDBJ databases">
        <authorList>
            <person name="Palmer J.M."/>
        </authorList>
    </citation>
    <scope>NUCLEOTIDE SEQUENCE [LARGE SCALE GENOMIC DNA]</scope>
    <source>
        <strain evidence="4 5">DSM 7382</strain>
    </source>
</reference>
<dbReference type="EMBL" id="JASBNA010000001">
    <property type="protein sequence ID" value="KAK7696270.1"/>
    <property type="molecule type" value="Genomic_DNA"/>
</dbReference>
<evidence type="ECO:0000313" key="4">
    <source>
        <dbReference type="EMBL" id="KAK7696270.1"/>
    </source>
</evidence>
<dbReference type="InterPro" id="IPR021765">
    <property type="entry name" value="UstYa-like"/>
</dbReference>
<keyword evidence="5" id="KW-1185">Reference proteome</keyword>
<accession>A0AAW0GSS2</accession>
<sequence>MSSDTEYVALLDKELDEEDDRLSPPHRSRSRISWITVWACLGFLQTLAVIVLSAVVYTQNRKSPYSSLGITSQMIYSPAQDVLEHQVQKFSNGINSTIYQGAPSTEVDKAWKDLYNGMMKFQLSGCELQDSPYRALEFGISQIPKSQARLLPNHTSPIPGNEENYVIALSVFHQLHCLNVLRKAHYHEYYRDPVTGNIDNISPQDLNDHVSHCLDSIRQSLMCSSDISVIVWQWSTKQNLSLPRMDTARSCRNFDKIADWARDHRSVHFDSSVRMEDDIVIPEF</sequence>
<keyword evidence="3" id="KW-0812">Transmembrane</keyword>
<dbReference type="Pfam" id="PF11807">
    <property type="entry name" value="UstYa"/>
    <property type="match status" value="1"/>
</dbReference>
<keyword evidence="3" id="KW-0472">Membrane</keyword>